<dbReference type="Proteomes" id="UP001060215">
    <property type="component" value="Chromosome 13"/>
</dbReference>
<reference evidence="1 2" key="1">
    <citation type="journal article" date="2022" name="Plant J.">
        <title>Chromosome-level genome of Camellia lanceoleosa provides a valuable resource for understanding genome evolution and self-incompatibility.</title>
        <authorList>
            <person name="Gong W."/>
            <person name="Xiao S."/>
            <person name="Wang L."/>
            <person name="Liao Z."/>
            <person name="Chang Y."/>
            <person name="Mo W."/>
            <person name="Hu G."/>
            <person name="Li W."/>
            <person name="Zhao G."/>
            <person name="Zhu H."/>
            <person name="Hu X."/>
            <person name="Ji K."/>
            <person name="Xiang X."/>
            <person name="Song Q."/>
            <person name="Yuan D."/>
            <person name="Jin S."/>
            <person name="Zhang L."/>
        </authorList>
    </citation>
    <scope>NUCLEOTIDE SEQUENCE [LARGE SCALE GENOMIC DNA]</scope>
    <source>
        <strain evidence="1">SQ_2022a</strain>
    </source>
</reference>
<gene>
    <name evidence="1" type="ORF">LOK49_LG12G01933</name>
</gene>
<comment type="caution">
    <text evidence="1">The sequence shown here is derived from an EMBL/GenBank/DDBJ whole genome shotgun (WGS) entry which is preliminary data.</text>
</comment>
<keyword evidence="2" id="KW-1185">Reference proteome</keyword>
<dbReference type="EMBL" id="CM045770">
    <property type="protein sequence ID" value="KAI7990659.1"/>
    <property type="molecule type" value="Genomic_DNA"/>
</dbReference>
<sequence length="236" mass="26733">MLVTLAFGKLDLEKALVKDATISINRCIWGPDASILGVAFSRTLFRYLLTIAGELRQHLEIDAYVGGVNDIAFAHPNKQLCIVRCGDDKTIKFIFSTLPLMGKIKAWLYDFFESRVDYDALDFGAFAMAYKRWNQVLLFSKPSSGQCLLILLSSSLELYGHKQIQGPIVECILEFQVDVVTTCSVADEQTTHWDDEQMELPPGFRFHPTDKELTTHYLSHKVLVMVYVLEPSEMSI</sequence>
<name>A0ACC0FQ45_9ERIC</name>
<protein>
    <submittedName>
        <fullName evidence="1">Protein TPR3</fullName>
    </submittedName>
</protein>
<evidence type="ECO:0000313" key="1">
    <source>
        <dbReference type="EMBL" id="KAI7990659.1"/>
    </source>
</evidence>
<evidence type="ECO:0000313" key="2">
    <source>
        <dbReference type="Proteomes" id="UP001060215"/>
    </source>
</evidence>
<accession>A0ACC0FQ45</accession>
<organism evidence="1 2">
    <name type="scientific">Camellia lanceoleosa</name>
    <dbReference type="NCBI Taxonomy" id="1840588"/>
    <lineage>
        <taxon>Eukaryota</taxon>
        <taxon>Viridiplantae</taxon>
        <taxon>Streptophyta</taxon>
        <taxon>Embryophyta</taxon>
        <taxon>Tracheophyta</taxon>
        <taxon>Spermatophyta</taxon>
        <taxon>Magnoliopsida</taxon>
        <taxon>eudicotyledons</taxon>
        <taxon>Gunneridae</taxon>
        <taxon>Pentapetalae</taxon>
        <taxon>asterids</taxon>
        <taxon>Ericales</taxon>
        <taxon>Theaceae</taxon>
        <taxon>Camellia</taxon>
    </lineage>
</organism>
<proteinExistence type="predicted"/>